<feature type="compositionally biased region" description="Basic and acidic residues" evidence="1">
    <location>
        <begin position="622"/>
        <end position="637"/>
    </location>
</feature>
<dbReference type="GO" id="GO:0045892">
    <property type="term" value="P:negative regulation of DNA-templated transcription"/>
    <property type="evidence" value="ECO:0007669"/>
    <property type="project" value="TreeGrafter"/>
</dbReference>
<dbReference type="PANTHER" id="PTHR46576">
    <property type="entry name" value="BROMO ADJACENT HOMOLOGY DOMAIN-CONTAINING 1 PROTEIN"/>
    <property type="match status" value="1"/>
</dbReference>
<feature type="compositionally biased region" description="Basic and acidic residues" evidence="1">
    <location>
        <begin position="391"/>
        <end position="407"/>
    </location>
</feature>
<dbReference type="EMBL" id="NEVH01022636">
    <property type="protein sequence ID" value="PNF18590.1"/>
    <property type="molecule type" value="Genomic_DNA"/>
</dbReference>
<feature type="compositionally biased region" description="Pro residues" evidence="1">
    <location>
        <begin position="1109"/>
        <end position="1120"/>
    </location>
</feature>
<feature type="region of interest" description="Disordered" evidence="1">
    <location>
        <begin position="585"/>
        <end position="722"/>
    </location>
</feature>
<feature type="compositionally biased region" description="Basic and acidic residues" evidence="1">
    <location>
        <begin position="663"/>
        <end position="694"/>
    </location>
</feature>
<feature type="compositionally biased region" description="Basic residues" evidence="1">
    <location>
        <begin position="1096"/>
        <end position="1108"/>
    </location>
</feature>
<feature type="compositionally biased region" description="Basic residues" evidence="1">
    <location>
        <begin position="695"/>
        <end position="705"/>
    </location>
</feature>
<evidence type="ECO:0000313" key="3">
    <source>
        <dbReference type="Proteomes" id="UP000235965"/>
    </source>
</evidence>
<organism evidence="2 3">
    <name type="scientific">Cryptotermes secundus</name>
    <dbReference type="NCBI Taxonomy" id="105785"/>
    <lineage>
        <taxon>Eukaryota</taxon>
        <taxon>Metazoa</taxon>
        <taxon>Ecdysozoa</taxon>
        <taxon>Arthropoda</taxon>
        <taxon>Hexapoda</taxon>
        <taxon>Insecta</taxon>
        <taxon>Pterygota</taxon>
        <taxon>Neoptera</taxon>
        <taxon>Polyneoptera</taxon>
        <taxon>Dictyoptera</taxon>
        <taxon>Blattodea</taxon>
        <taxon>Blattoidea</taxon>
        <taxon>Termitoidae</taxon>
        <taxon>Kalotermitidae</taxon>
        <taxon>Cryptotermitinae</taxon>
        <taxon>Cryptotermes</taxon>
    </lineage>
</organism>
<feature type="region of interest" description="Disordered" evidence="1">
    <location>
        <begin position="178"/>
        <end position="225"/>
    </location>
</feature>
<feature type="compositionally biased region" description="Basic residues" evidence="1">
    <location>
        <begin position="357"/>
        <end position="367"/>
    </location>
</feature>
<feature type="compositionally biased region" description="Polar residues" evidence="1">
    <location>
        <begin position="484"/>
        <end position="495"/>
    </location>
</feature>
<feature type="compositionally biased region" description="Low complexity" evidence="1">
    <location>
        <begin position="812"/>
        <end position="836"/>
    </location>
</feature>
<sequence>MRVPQQRSSRSNTATAAASGAKRLSSVSASSAPVSPGKKRKLQSESPSKTKIVPKTAAVADAVTSNQDSKRRQALPNIRKQLHQPKKAEETRVTKTSKPDLAAKKSHTKSCSNVPLVGLKKIKVKDGRVTVKEVLLTAAVTKSEKKLAKSVPSKKQVNTNINSKKAALASECLSEPPTAADQALSGGNCEKHPAEAERQQHSLSQKKAQCRSTSSSKPNTKKGKIVMKKCKSAAVISVPVPLTRTKKLKQRQKLKSVKKICLKKYPITRQVIVTQMKQQAVKEGKKQIPTRRKQVTDENNTAGHVTIKVSQSPARDNQLSGGADDLGPSNCLTSVTFQASEKSSKKARDEESAVKKGDKKKVVKRKPKMESVGKGSEAATENKPTEVTSEPTKDKTQVSVRKKEVKISSEEDITSKVKCVKKNYKPKPSETLPSKRKLPKKLAVLKPAKVLPAKLYKITLPKVPSNPKVSKKLKHQKKKVSKTAMRNVSTDQFSADTVVEARQEEERKLQKDGDDSSTSDEITLDLLLRRQQQMKQECIASDEPSIGQRSQSEGIVSGPSSPIETDNLSAAQIIEIKPSLSLITSVKQEEQMPDPAVATSSPSTGNTSDDEDLKSIKNRIKIKLEDNAESDREEERNAKRKLAAGKVKSDDSSTTRGKGGEVNVKKEPKEDTVKSESKKSESDIKVTDDNDGKGGRVKKFLGVKRSRADGGKSGSSGSDTDRRARRMKLFGFWSGPKRHRVASLNALAKVHCLYENETRGALIGIYGTNGENSQRAPKPSPSPENGTVTTTRTLRSAPGLRGVGKHWDMHNASSTSSSAPSSDENESNSDSYVSSPCAPTASYKAKVPTAGCSIKKKSKQVKNMKKVVKRRRNRCELMMDLKDMVVRKRMASLNASAILAASYSVEKRAVKSVKDDSGVTVGTNNVQVKKKSKKRLVTKKVIEVQDDSSSISSDIEIEECDVEGRGSSRSVIEVRTTPSGGQKSNKKVAVIVNQDTDVTITGVYVNSTTRSTHHEGFCSIAGMQYRISSTSHTQTEATAVATETVLHTSTAAEHPPSQHHPAEPPLAPPMKSYTPLGALSNMQPPGSAVVGGPPPAHHHHHAHGHPHAHPPPCNVPPQQQPPHRGGPVNPGGVSVHPPISPLGRRHGCSSAFSAPPPPSAAAYGPPPQHPQPPPHHHSHPPPQGQQDPAYIHGKYTPRYRVVTTHLQEYTRRIKGSEVVL</sequence>
<dbReference type="GO" id="GO:0000976">
    <property type="term" value="F:transcription cis-regulatory region binding"/>
    <property type="evidence" value="ECO:0007669"/>
    <property type="project" value="TreeGrafter"/>
</dbReference>
<dbReference type="PANTHER" id="PTHR46576:SF1">
    <property type="entry name" value="BROMO ADJACENT HOMOLOGY DOMAIN-CONTAINING 1 PROTEIN"/>
    <property type="match status" value="1"/>
</dbReference>
<evidence type="ECO:0000256" key="1">
    <source>
        <dbReference type="SAM" id="MobiDB-lite"/>
    </source>
</evidence>
<name>A0A2J7PQH7_9NEOP</name>
<feature type="compositionally biased region" description="Polar residues" evidence="1">
    <location>
        <begin position="297"/>
        <end position="320"/>
    </location>
</feature>
<feature type="compositionally biased region" description="Basic and acidic residues" evidence="1">
    <location>
        <begin position="86"/>
        <end position="103"/>
    </location>
</feature>
<feature type="compositionally biased region" description="Polar residues" evidence="1">
    <location>
        <begin position="783"/>
        <end position="794"/>
    </location>
</feature>
<feature type="compositionally biased region" description="Basic and acidic residues" evidence="1">
    <location>
        <begin position="342"/>
        <end position="356"/>
    </location>
</feature>
<feature type="region of interest" description="Disordered" evidence="1">
    <location>
        <begin position="1"/>
        <end position="110"/>
    </location>
</feature>
<evidence type="ECO:0000313" key="2">
    <source>
        <dbReference type="EMBL" id="PNF18590.1"/>
    </source>
</evidence>
<gene>
    <name evidence="2" type="ORF">B7P43_G06259</name>
</gene>
<dbReference type="GO" id="GO:0031507">
    <property type="term" value="P:heterochromatin formation"/>
    <property type="evidence" value="ECO:0007669"/>
    <property type="project" value="TreeGrafter"/>
</dbReference>
<feature type="region of interest" description="Disordered" evidence="1">
    <location>
        <begin position="1049"/>
        <end position="1191"/>
    </location>
</feature>
<dbReference type="STRING" id="105785.A0A2J7PQH7"/>
<dbReference type="GO" id="GO:0005677">
    <property type="term" value="C:chromatin silencing complex"/>
    <property type="evidence" value="ECO:0007669"/>
    <property type="project" value="TreeGrafter"/>
</dbReference>
<dbReference type="GO" id="GO:0003682">
    <property type="term" value="F:chromatin binding"/>
    <property type="evidence" value="ECO:0007669"/>
    <property type="project" value="TreeGrafter"/>
</dbReference>
<feature type="compositionally biased region" description="Polar residues" evidence="1">
    <location>
        <begin position="547"/>
        <end position="569"/>
    </location>
</feature>
<feature type="compositionally biased region" description="Basic and acidic residues" evidence="1">
    <location>
        <begin position="189"/>
        <end position="200"/>
    </location>
</feature>
<dbReference type="InterPro" id="IPR053032">
    <property type="entry name" value="BAH_domain-containing"/>
</dbReference>
<feature type="region of interest" description="Disordered" evidence="1">
    <location>
        <begin position="462"/>
        <end position="569"/>
    </location>
</feature>
<feature type="compositionally biased region" description="Pro residues" evidence="1">
    <location>
        <begin position="1154"/>
        <end position="1173"/>
    </location>
</feature>
<accession>A0A2J7PQH7</accession>
<feature type="compositionally biased region" description="Polar residues" evidence="1">
    <location>
        <begin position="598"/>
        <end position="607"/>
    </location>
</feature>
<feature type="compositionally biased region" description="Low complexity" evidence="1">
    <location>
        <begin position="7"/>
        <end position="36"/>
    </location>
</feature>
<feature type="compositionally biased region" description="Polar residues" evidence="1">
    <location>
        <begin position="330"/>
        <end position="341"/>
    </location>
</feature>
<proteinExistence type="predicted"/>
<dbReference type="InParanoid" id="A0A2J7PQH7"/>
<dbReference type="Proteomes" id="UP000235965">
    <property type="component" value="Unassembled WGS sequence"/>
</dbReference>
<feature type="compositionally biased region" description="Polar residues" evidence="1">
    <location>
        <begin position="201"/>
        <end position="218"/>
    </location>
</feature>
<feature type="compositionally biased region" description="Basic residues" evidence="1">
    <location>
        <begin position="469"/>
        <end position="481"/>
    </location>
</feature>
<feature type="region of interest" description="Disordered" evidence="1">
    <location>
        <begin position="770"/>
        <end position="838"/>
    </location>
</feature>
<reference evidence="2 3" key="1">
    <citation type="submission" date="2017-12" db="EMBL/GenBank/DDBJ databases">
        <title>Hemimetabolous genomes reveal molecular basis of termite eusociality.</title>
        <authorList>
            <person name="Harrison M.C."/>
            <person name="Jongepier E."/>
            <person name="Robertson H.M."/>
            <person name="Arning N."/>
            <person name="Bitard-Feildel T."/>
            <person name="Chao H."/>
            <person name="Childers C.P."/>
            <person name="Dinh H."/>
            <person name="Doddapaneni H."/>
            <person name="Dugan S."/>
            <person name="Gowin J."/>
            <person name="Greiner C."/>
            <person name="Han Y."/>
            <person name="Hu H."/>
            <person name="Hughes D.S.T."/>
            <person name="Huylmans A.-K."/>
            <person name="Kemena C."/>
            <person name="Kremer L.P.M."/>
            <person name="Lee S.L."/>
            <person name="Lopez-Ezquerra A."/>
            <person name="Mallet L."/>
            <person name="Monroy-Kuhn J.M."/>
            <person name="Moser A."/>
            <person name="Murali S.C."/>
            <person name="Muzny D.M."/>
            <person name="Otani S."/>
            <person name="Piulachs M.-D."/>
            <person name="Poelchau M."/>
            <person name="Qu J."/>
            <person name="Schaub F."/>
            <person name="Wada-Katsumata A."/>
            <person name="Worley K.C."/>
            <person name="Xie Q."/>
            <person name="Ylla G."/>
            <person name="Poulsen M."/>
            <person name="Gibbs R.A."/>
            <person name="Schal C."/>
            <person name="Richards S."/>
            <person name="Belles X."/>
            <person name="Korb J."/>
            <person name="Bornberg-Bauer E."/>
        </authorList>
    </citation>
    <scope>NUCLEOTIDE SEQUENCE [LARGE SCALE GENOMIC DNA]</scope>
    <source>
        <tissue evidence="2">Whole body</tissue>
    </source>
</reference>
<dbReference type="OrthoDB" id="1922186at2759"/>
<dbReference type="AlphaFoldDB" id="A0A2J7PQH7"/>
<feature type="region of interest" description="Disordered" evidence="1">
    <location>
        <begin position="283"/>
        <end position="407"/>
    </location>
</feature>
<comment type="caution">
    <text evidence="2">The sequence shown here is derived from an EMBL/GenBank/DDBJ whole genome shotgun (WGS) entry which is preliminary data.</text>
</comment>
<feature type="compositionally biased region" description="Basic and acidic residues" evidence="1">
    <location>
        <begin position="499"/>
        <end position="514"/>
    </location>
</feature>
<protein>
    <submittedName>
        <fullName evidence="2">Uncharacterized protein</fullName>
    </submittedName>
</protein>
<keyword evidence="3" id="KW-1185">Reference proteome</keyword>